<keyword evidence="4 7" id="KW-1133">Transmembrane helix</keyword>
<feature type="transmembrane region" description="Helical" evidence="7">
    <location>
        <begin position="21"/>
        <end position="54"/>
    </location>
</feature>
<evidence type="ECO:0000256" key="6">
    <source>
        <dbReference type="SAM" id="MobiDB-lite"/>
    </source>
</evidence>
<proteinExistence type="predicted"/>
<evidence type="ECO:0000256" key="5">
    <source>
        <dbReference type="ARBA" id="ARBA00023136"/>
    </source>
</evidence>
<organism evidence="8 9">
    <name type="scientific">Phaeovibrio sulfidiphilus</name>
    <dbReference type="NCBI Taxonomy" id="1220600"/>
    <lineage>
        <taxon>Bacteria</taxon>
        <taxon>Pseudomonadati</taxon>
        <taxon>Pseudomonadota</taxon>
        <taxon>Alphaproteobacteria</taxon>
        <taxon>Rhodospirillales</taxon>
        <taxon>Rhodospirillaceae</taxon>
        <taxon>Phaeovibrio</taxon>
    </lineage>
</organism>
<dbReference type="InterPro" id="IPR020948">
    <property type="entry name" value="P_starv_induced_PsiE-like"/>
</dbReference>
<comment type="subcellular location">
    <subcellularLocation>
        <location evidence="1">Cell membrane</location>
        <topology evidence="1">Multi-pass membrane protein</topology>
    </subcellularLocation>
</comment>
<reference evidence="8" key="1">
    <citation type="submission" date="2020-10" db="EMBL/GenBank/DDBJ databases">
        <title>Genome sequence of the unusual species of purple photosynthetic bacteria, Phaeovibrio sulfidiphilus DSM 23193, type strain.</title>
        <authorList>
            <person name="Kyndt J.A."/>
            <person name="Meyer T.E."/>
        </authorList>
    </citation>
    <scope>NUCLEOTIDE SEQUENCE</scope>
    <source>
        <strain evidence="8">DSM 23193</strain>
    </source>
</reference>
<dbReference type="GO" id="GO:0005886">
    <property type="term" value="C:plasma membrane"/>
    <property type="evidence" value="ECO:0007669"/>
    <property type="project" value="UniProtKB-SubCell"/>
</dbReference>
<evidence type="ECO:0000256" key="3">
    <source>
        <dbReference type="ARBA" id="ARBA00022692"/>
    </source>
</evidence>
<evidence type="ECO:0000256" key="1">
    <source>
        <dbReference type="ARBA" id="ARBA00004651"/>
    </source>
</evidence>
<comment type="caution">
    <text evidence="8">The sequence shown here is derived from an EMBL/GenBank/DDBJ whole genome shotgun (WGS) entry which is preliminary data.</text>
</comment>
<dbReference type="Proteomes" id="UP000631034">
    <property type="component" value="Unassembled WGS sequence"/>
</dbReference>
<evidence type="ECO:0000313" key="8">
    <source>
        <dbReference type="EMBL" id="MBE1236813.1"/>
    </source>
</evidence>
<dbReference type="RefSeq" id="WP_192533816.1">
    <property type="nucleotide sequence ID" value="NZ_JACZHT010000002.1"/>
</dbReference>
<evidence type="ECO:0000256" key="4">
    <source>
        <dbReference type="ARBA" id="ARBA00022989"/>
    </source>
</evidence>
<feature type="region of interest" description="Disordered" evidence="6">
    <location>
        <begin position="173"/>
        <end position="214"/>
    </location>
</feature>
<keyword evidence="9" id="KW-1185">Reference proteome</keyword>
<accession>A0A8J7CC25</accession>
<protein>
    <submittedName>
        <fullName evidence="8">Phosphate-starvation-inducible PsiE family protein</fullName>
    </submittedName>
</protein>
<sequence length="214" mass="23464">MLTDFSRNPILSLRETLLEFVLVRGLWLFNGLLHIVISVALVVASVVVLVQFFAEMYVAFGRITETGFQELNLVRSFLHALGVLFIVWTLSALISAEVEYVRTGQFQVRVFLEVAMITLLRQLIVMPVQTAAGDVHLEEMMGIWGYLLVLGAILVVAIAHRLVGGATTTLFLPETSPRREPPADPPPEGAAEDAAASDAWADARRASHQGGVVR</sequence>
<dbReference type="Pfam" id="PF06146">
    <property type="entry name" value="PsiE"/>
    <property type="match status" value="1"/>
</dbReference>
<keyword evidence="3 7" id="KW-0812">Transmembrane</keyword>
<feature type="transmembrane region" description="Helical" evidence="7">
    <location>
        <begin position="106"/>
        <end position="124"/>
    </location>
</feature>
<evidence type="ECO:0000313" key="9">
    <source>
        <dbReference type="Proteomes" id="UP000631034"/>
    </source>
</evidence>
<dbReference type="EMBL" id="JACZHT010000002">
    <property type="protein sequence ID" value="MBE1236813.1"/>
    <property type="molecule type" value="Genomic_DNA"/>
</dbReference>
<evidence type="ECO:0000256" key="7">
    <source>
        <dbReference type="SAM" id="Phobius"/>
    </source>
</evidence>
<keyword evidence="5 7" id="KW-0472">Membrane</keyword>
<evidence type="ECO:0000256" key="2">
    <source>
        <dbReference type="ARBA" id="ARBA00022475"/>
    </source>
</evidence>
<name>A0A8J7CC25_9PROT</name>
<feature type="transmembrane region" description="Helical" evidence="7">
    <location>
        <begin position="144"/>
        <end position="163"/>
    </location>
</feature>
<dbReference type="AlphaFoldDB" id="A0A8J7CC25"/>
<gene>
    <name evidence="8" type="ORF">IHV25_03990</name>
</gene>
<keyword evidence="2" id="KW-1003">Cell membrane</keyword>
<feature type="transmembrane region" description="Helical" evidence="7">
    <location>
        <begin position="74"/>
        <end position="94"/>
    </location>
</feature>